<keyword evidence="2" id="KW-1185">Reference proteome</keyword>
<reference evidence="1" key="1">
    <citation type="submission" date="2021-06" db="EMBL/GenBank/DDBJ databases">
        <authorList>
            <person name="Kallberg Y."/>
            <person name="Tangrot J."/>
            <person name="Rosling A."/>
        </authorList>
    </citation>
    <scope>NUCLEOTIDE SEQUENCE</scope>
    <source>
        <strain evidence="1">MA461A</strain>
    </source>
</reference>
<dbReference type="Proteomes" id="UP000789920">
    <property type="component" value="Unassembled WGS sequence"/>
</dbReference>
<feature type="non-terminal residue" evidence="1">
    <location>
        <position position="1"/>
    </location>
</feature>
<comment type="caution">
    <text evidence="1">The sequence shown here is derived from an EMBL/GenBank/DDBJ whole genome shotgun (WGS) entry which is preliminary data.</text>
</comment>
<evidence type="ECO:0000313" key="1">
    <source>
        <dbReference type="EMBL" id="CAG8830953.1"/>
    </source>
</evidence>
<proteinExistence type="predicted"/>
<evidence type="ECO:0000313" key="2">
    <source>
        <dbReference type="Proteomes" id="UP000789920"/>
    </source>
</evidence>
<dbReference type="EMBL" id="CAJVQC010100247">
    <property type="protein sequence ID" value="CAG8830953.1"/>
    <property type="molecule type" value="Genomic_DNA"/>
</dbReference>
<protein>
    <submittedName>
        <fullName evidence="1">35050_t:CDS:1</fullName>
    </submittedName>
</protein>
<feature type="non-terminal residue" evidence="1">
    <location>
        <position position="84"/>
    </location>
</feature>
<accession>A0ACA9S9J8</accession>
<gene>
    <name evidence="1" type="ORF">RPERSI_LOCUS27974</name>
</gene>
<organism evidence="1 2">
    <name type="scientific">Racocetra persica</name>
    <dbReference type="NCBI Taxonomy" id="160502"/>
    <lineage>
        <taxon>Eukaryota</taxon>
        <taxon>Fungi</taxon>
        <taxon>Fungi incertae sedis</taxon>
        <taxon>Mucoromycota</taxon>
        <taxon>Glomeromycotina</taxon>
        <taxon>Glomeromycetes</taxon>
        <taxon>Diversisporales</taxon>
        <taxon>Gigasporaceae</taxon>
        <taxon>Racocetra</taxon>
    </lineage>
</organism>
<name>A0ACA9S9J8_9GLOM</name>
<sequence length="84" mass="9061">SLESTRDRLGIPECATHGLLRPYYVLLEHTGQAVVAQFKFTALVTSSGNATRITSSPQLPYVSSELSIPPESDIAKLLACEVKS</sequence>